<dbReference type="PANTHER" id="PTHR11260:SF781">
    <property type="entry name" value="GLUTATHIONE S-TRANSFERASE U19"/>
    <property type="match status" value="1"/>
</dbReference>
<evidence type="ECO:0000256" key="3">
    <source>
        <dbReference type="ARBA" id="ARBA00022679"/>
    </source>
</evidence>
<dbReference type="EMBL" id="MTKT01000790">
    <property type="protein sequence ID" value="OWM88539.1"/>
    <property type="molecule type" value="Genomic_DNA"/>
</dbReference>
<evidence type="ECO:0000256" key="2">
    <source>
        <dbReference type="ARBA" id="ARBA00022575"/>
    </source>
</evidence>
<dbReference type="InterPro" id="IPR045073">
    <property type="entry name" value="Omega/Tau-like"/>
</dbReference>
<dbReference type="PROSITE" id="PS50405">
    <property type="entry name" value="GST_CTER"/>
    <property type="match status" value="1"/>
</dbReference>
<dbReference type="SFLD" id="SFLDS00019">
    <property type="entry name" value="Glutathione_Transferase_(cytos"/>
    <property type="match status" value="1"/>
</dbReference>
<dbReference type="Gene3D" id="1.20.1050.10">
    <property type="match status" value="1"/>
</dbReference>
<dbReference type="GeneID" id="116214604"/>
<organism evidence="8 9">
    <name type="scientific">Punica granatum</name>
    <name type="common">Pomegranate</name>
    <dbReference type="NCBI Taxonomy" id="22663"/>
    <lineage>
        <taxon>Eukaryota</taxon>
        <taxon>Viridiplantae</taxon>
        <taxon>Streptophyta</taxon>
        <taxon>Embryophyta</taxon>
        <taxon>Tracheophyta</taxon>
        <taxon>Spermatophyta</taxon>
        <taxon>Magnoliopsida</taxon>
        <taxon>eudicotyledons</taxon>
        <taxon>Gunneridae</taxon>
        <taxon>Pentapetalae</taxon>
        <taxon>rosids</taxon>
        <taxon>malvids</taxon>
        <taxon>Myrtales</taxon>
        <taxon>Lythraceae</taxon>
        <taxon>Punica</taxon>
    </lineage>
</organism>
<dbReference type="SUPFAM" id="SSF52833">
    <property type="entry name" value="Thioredoxin-like"/>
    <property type="match status" value="1"/>
</dbReference>
<keyword evidence="2" id="KW-0216">Detoxification</keyword>
<keyword evidence="3" id="KW-0808">Transferase</keyword>
<dbReference type="OrthoDB" id="202840at2759"/>
<reference evidence="9" key="1">
    <citation type="journal article" date="2017" name="Plant J.">
        <title>The pomegranate (Punica granatum L.) genome and the genomics of punicalagin biosynthesis.</title>
        <authorList>
            <person name="Qin G."/>
            <person name="Xu C."/>
            <person name="Ming R."/>
            <person name="Tang H."/>
            <person name="Guyot R."/>
            <person name="Kramer E.M."/>
            <person name="Hu Y."/>
            <person name="Yi X."/>
            <person name="Qi Y."/>
            <person name="Xu X."/>
            <person name="Gao Z."/>
            <person name="Pan H."/>
            <person name="Jian J."/>
            <person name="Tian Y."/>
            <person name="Yue Z."/>
            <person name="Xu Y."/>
        </authorList>
    </citation>
    <scope>NUCLEOTIDE SEQUENCE [LARGE SCALE GENOMIC DNA]</scope>
    <source>
        <strain evidence="9">cv. Dabenzi</strain>
    </source>
</reference>
<keyword evidence="10" id="KW-1185">Reference proteome</keyword>
<dbReference type="GO" id="GO:0005737">
    <property type="term" value="C:cytoplasm"/>
    <property type="evidence" value="ECO:0007669"/>
    <property type="project" value="TreeGrafter"/>
</dbReference>
<evidence type="ECO:0000256" key="4">
    <source>
        <dbReference type="ARBA" id="ARBA00025743"/>
    </source>
</evidence>
<reference evidence="8" key="2">
    <citation type="submission" date="2017-06" db="EMBL/GenBank/DDBJ databases">
        <title>The pomegranate genome and the genomics of punicalagin biosynthesis.</title>
        <authorList>
            <person name="Xu C."/>
        </authorList>
    </citation>
    <scope>NUCLEOTIDE SEQUENCE [LARGE SCALE GENOMIC DNA]</scope>
    <source>
        <tissue evidence="8">Fresh leaf</tissue>
    </source>
</reference>
<accession>A0A218XVB5</accession>
<dbReference type="Pfam" id="PF13410">
    <property type="entry name" value="GST_C_2"/>
    <property type="match status" value="1"/>
</dbReference>
<comment type="catalytic activity">
    <reaction evidence="5">
        <text>RX + glutathione = an S-substituted glutathione + a halide anion + H(+)</text>
        <dbReference type="Rhea" id="RHEA:16437"/>
        <dbReference type="ChEBI" id="CHEBI:15378"/>
        <dbReference type="ChEBI" id="CHEBI:16042"/>
        <dbReference type="ChEBI" id="CHEBI:17792"/>
        <dbReference type="ChEBI" id="CHEBI:57925"/>
        <dbReference type="ChEBI" id="CHEBI:90779"/>
        <dbReference type="EC" id="2.5.1.18"/>
    </reaction>
</comment>
<gene>
    <name evidence="11" type="primary">LOC116214604</name>
    <name evidence="8" type="ORF">CDL15_Pgr002306</name>
</gene>
<dbReference type="InterPro" id="IPR040079">
    <property type="entry name" value="Glutathione_S-Trfase"/>
</dbReference>
<feature type="domain" description="GST N-terminal" evidence="6">
    <location>
        <begin position="4"/>
        <end position="84"/>
    </location>
</feature>
<evidence type="ECO:0000256" key="1">
    <source>
        <dbReference type="ARBA" id="ARBA00012452"/>
    </source>
</evidence>
<dbReference type="GO" id="GO:0006749">
    <property type="term" value="P:glutathione metabolic process"/>
    <property type="evidence" value="ECO:0007669"/>
    <property type="project" value="InterPro"/>
</dbReference>
<protein>
    <recommendedName>
        <fullName evidence="1">glutathione transferase</fullName>
        <ecNumber evidence="1">2.5.1.18</ecNumber>
    </recommendedName>
</protein>
<evidence type="ECO:0000313" key="11">
    <source>
        <dbReference type="RefSeq" id="XP_031405842.1"/>
    </source>
</evidence>
<dbReference type="InterPro" id="IPR045074">
    <property type="entry name" value="GST_C_Tau"/>
</dbReference>
<dbReference type="InterPro" id="IPR004045">
    <property type="entry name" value="Glutathione_S-Trfase_N"/>
</dbReference>
<sequence>MAAERVNIIHLLASPHGLTCRIPLAEKKIGYELEEVHKFRSSMATLEEVKESCKSLPVLIHNGKEIYEFRTVVEYIDEAWKSRSAFLPLDPYKRAQARYWFDFIDKEVNLILVINRQLVAISLFSAPSLVAWLWGLACDTEAAKKELVSTLKELEVELGDKPYFGGESLGLVDIVLLPHYAWFHTYERCADFCIQAHCPKLIGWAKQCLRKASASQCLPDPDEVYENAMKLKERVDEITPVVAIAKFFSRLASRCDSEHMLGDIFFGRLVGAEAWVSESPA</sequence>
<dbReference type="GO" id="GO:0009407">
    <property type="term" value="P:toxin catabolic process"/>
    <property type="evidence" value="ECO:0007669"/>
    <property type="project" value="UniProtKB-ARBA"/>
</dbReference>
<dbReference type="RefSeq" id="XP_031405842.1">
    <property type="nucleotide sequence ID" value="XM_031549982.1"/>
</dbReference>
<evidence type="ECO:0000313" key="8">
    <source>
        <dbReference type="EMBL" id="OWM88539.1"/>
    </source>
</evidence>
<evidence type="ECO:0000259" key="6">
    <source>
        <dbReference type="PROSITE" id="PS50404"/>
    </source>
</evidence>
<dbReference type="GO" id="GO:0004364">
    <property type="term" value="F:glutathione transferase activity"/>
    <property type="evidence" value="ECO:0007669"/>
    <property type="project" value="UniProtKB-EC"/>
</dbReference>
<dbReference type="InterPro" id="IPR036249">
    <property type="entry name" value="Thioredoxin-like_sf"/>
</dbReference>
<dbReference type="SUPFAM" id="SSF47616">
    <property type="entry name" value="GST C-terminal domain-like"/>
    <property type="match status" value="1"/>
</dbReference>
<reference evidence="10" key="3">
    <citation type="journal article" date="2020" name="Plant Biotechnol. J.">
        <title>The pomegranate (Punica granatum L.) draft genome dissects genetic divergence between soft- and hard-seeded cultivars.</title>
        <authorList>
            <person name="Luo X."/>
            <person name="Li H."/>
            <person name="Wu Z."/>
            <person name="Yao W."/>
            <person name="Zhao P."/>
            <person name="Cao D."/>
            <person name="Yu H."/>
            <person name="Li K."/>
            <person name="Poudel K."/>
            <person name="Zhao D."/>
            <person name="Zhang F."/>
            <person name="Xia X."/>
            <person name="Chen L."/>
            <person name="Wang Q."/>
            <person name="Jing D."/>
            <person name="Cao S."/>
        </authorList>
    </citation>
    <scope>NUCLEOTIDE SEQUENCE [LARGE SCALE GENOMIC DNA]</scope>
</reference>
<evidence type="ECO:0000259" key="7">
    <source>
        <dbReference type="PROSITE" id="PS50405"/>
    </source>
</evidence>
<evidence type="ECO:0000313" key="10">
    <source>
        <dbReference type="Proteomes" id="UP000515151"/>
    </source>
</evidence>
<feature type="domain" description="GST C-terminal" evidence="7">
    <location>
        <begin position="90"/>
        <end position="231"/>
    </location>
</feature>
<evidence type="ECO:0000313" key="9">
    <source>
        <dbReference type="Proteomes" id="UP000197138"/>
    </source>
</evidence>
<dbReference type="EC" id="2.5.1.18" evidence="1"/>
<dbReference type="InterPro" id="IPR010987">
    <property type="entry name" value="Glutathione-S-Trfase_C-like"/>
</dbReference>
<dbReference type="PANTHER" id="PTHR11260">
    <property type="entry name" value="GLUTATHIONE S-TRANSFERASE, GST, SUPERFAMILY, GST DOMAIN CONTAINING"/>
    <property type="match status" value="1"/>
</dbReference>
<dbReference type="Proteomes" id="UP000197138">
    <property type="component" value="Unassembled WGS sequence"/>
</dbReference>
<dbReference type="Gene3D" id="3.40.30.10">
    <property type="entry name" value="Glutaredoxin"/>
    <property type="match status" value="1"/>
</dbReference>
<proteinExistence type="inferred from homology"/>
<reference evidence="11" key="4">
    <citation type="submission" date="2025-04" db="UniProtKB">
        <authorList>
            <consortium name="RefSeq"/>
        </authorList>
    </citation>
    <scope>IDENTIFICATION</scope>
    <source>
        <tissue evidence="11">Leaf</tissue>
    </source>
</reference>
<dbReference type="AlphaFoldDB" id="A0A218XVB5"/>
<dbReference type="Pfam" id="PF13417">
    <property type="entry name" value="GST_N_3"/>
    <property type="match status" value="1"/>
</dbReference>
<dbReference type="PROSITE" id="PS50404">
    <property type="entry name" value="GST_NTER"/>
    <property type="match status" value="1"/>
</dbReference>
<dbReference type="InterPro" id="IPR036282">
    <property type="entry name" value="Glutathione-S-Trfase_C_sf"/>
</dbReference>
<name>A0A218XVB5_PUNGR</name>
<comment type="similarity">
    <text evidence="4">Belongs to the GST superfamily. Tau family.</text>
</comment>
<evidence type="ECO:0000256" key="5">
    <source>
        <dbReference type="ARBA" id="ARBA00047960"/>
    </source>
</evidence>
<dbReference type="CDD" id="cd03185">
    <property type="entry name" value="GST_C_Tau"/>
    <property type="match status" value="1"/>
</dbReference>
<dbReference type="Proteomes" id="UP000515151">
    <property type="component" value="Chromosome 7"/>
</dbReference>